<evidence type="ECO:0000313" key="1">
    <source>
        <dbReference type="EMBL" id="TWT50744.1"/>
    </source>
</evidence>
<organism evidence="1 2">
    <name type="scientific">Rubripirellula amarantea</name>
    <dbReference type="NCBI Taxonomy" id="2527999"/>
    <lineage>
        <taxon>Bacteria</taxon>
        <taxon>Pseudomonadati</taxon>
        <taxon>Planctomycetota</taxon>
        <taxon>Planctomycetia</taxon>
        <taxon>Pirellulales</taxon>
        <taxon>Pirellulaceae</taxon>
        <taxon>Rubripirellula</taxon>
    </lineage>
</organism>
<dbReference type="AlphaFoldDB" id="A0A5C5WIU6"/>
<gene>
    <name evidence="1" type="ORF">Pla22_34870</name>
</gene>
<sequence length="155" mass="16959">MSSSTVHCPKRIVSGGQTGVDRGGLDAALALGIPHGGWCPKGRVAIDGTIPEIYDLTETESTDYRERTRQNVRDSDATLLIYQGTVGKGTALTLNACRQQKRPCLLIQISEESVDKARQWLNEHKPEVLNIAGSRGDAQLVLQTRVKEFVMSVLQ</sequence>
<dbReference type="SUPFAM" id="SSF102405">
    <property type="entry name" value="MCP/YpsA-like"/>
    <property type="match status" value="1"/>
</dbReference>
<dbReference type="InterPro" id="IPR024755">
    <property type="entry name" value="cpYpsA"/>
</dbReference>
<evidence type="ECO:0000313" key="2">
    <source>
        <dbReference type="Proteomes" id="UP000316598"/>
    </source>
</evidence>
<reference evidence="1 2" key="1">
    <citation type="submission" date="2019-02" db="EMBL/GenBank/DDBJ databases">
        <title>Deep-cultivation of Planctomycetes and their phenomic and genomic characterization uncovers novel biology.</title>
        <authorList>
            <person name="Wiegand S."/>
            <person name="Jogler M."/>
            <person name="Boedeker C."/>
            <person name="Pinto D."/>
            <person name="Vollmers J."/>
            <person name="Rivas-Marin E."/>
            <person name="Kohn T."/>
            <person name="Peeters S.H."/>
            <person name="Heuer A."/>
            <person name="Rast P."/>
            <person name="Oberbeckmann S."/>
            <person name="Bunk B."/>
            <person name="Jeske O."/>
            <person name="Meyerdierks A."/>
            <person name="Storesund J.E."/>
            <person name="Kallscheuer N."/>
            <person name="Luecker S."/>
            <person name="Lage O.M."/>
            <person name="Pohl T."/>
            <person name="Merkel B.J."/>
            <person name="Hornburger P."/>
            <person name="Mueller R.-W."/>
            <person name="Bruemmer F."/>
            <person name="Labrenz M."/>
            <person name="Spormann A.M."/>
            <person name="Op Den Camp H."/>
            <person name="Overmann J."/>
            <person name="Amann R."/>
            <person name="Jetten M.S.M."/>
            <person name="Mascher T."/>
            <person name="Medema M.H."/>
            <person name="Devos D.P."/>
            <person name="Kaster A.-K."/>
            <person name="Ovreas L."/>
            <person name="Rohde M."/>
            <person name="Galperin M.Y."/>
            <person name="Jogler C."/>
        </authorList>
    </citation>
    <scope>NUCLEOTIDE SEQUENCE [LARGE SCALE GENOMIC DNA]</scope>
    <source>
        <strain evidence="1 2">Pla22</strain>
    </source>
</reference>
<keyword evidence="2" id="KW-1185">Reference proteome</keyword>
<dbReference type="RefSeq" id="WP_146515920.1">
    <property type="nucleotide sequence ID" value="NZ_SJPI01000002.1"/>
</dbReference>
<dbReference type="Gene3D" id="3.40.50.450">
    <property type="match status" value="1"/>
</dbReference>
<name>A0A5C5WIU6_9BACT</name>
<comment type="caution">
    <text evidence="1">The sequence shown here is derived from an EMBL/GenBank/DDBJ whole genome shotgun (WGS) entry which is preliminary data.</text>
</comment>
<proteinExistence type="predicted"/>
<accession>A0A5C5WIU6</accession>
<dbReference type="Proteomes" id="UP000316598">
    <property type="component" value="Unassembled WGS sequence"/>
</dbReference>
<protein>
    <submittedName>
        <fullName evidence="1">Putative molybdenum carrier</fullName>
    </submittedName>
</protein>
<dbReference type="OrthoDB" id="283616at2"/>
<dbReference type="Pfam" id="PF12694">
    <property type="entry name" value="cpYpsA"/>
    <property type="match status" value="1"/>
</dbReference>
<dbReference type="EMBL" id="SJPI01000002">
    <property type="protein sequence ID" value="TWT50744.1"/>
    <property type="molecule type" value="Genomic_DNA"/>
</dbReference>